<dbReference type="EMBL" id="CP061800">
    <property type="protein sequence ID" value="QTA86049.1"/>
    <property type="molecule type" value="Genomic_DNA"/>
</dbReference>
<evidence type="ECO:0000313" key="2">
    <source>
        <dbReference type="Proteomes" id="UP000663722"/>
    </source>
</evidence>
<proteinExistence type="predicted"/>
<reference evidence="1" key="1">
    <citation type="journal article" date="2021" name="Microb. Physiol.">
        <title>Proteogenomic Insights into the Physiology of Marine, Sulfate-Reducing, Filamentous Desulfonema limicola and Desulfonema magnum.</title>
        <authorList>
            <person name="Schnaars V."/>
            <person name="Wohlbrand L."/>
            <person name="Scheve S."/>
            <person name="Hinrichs C."/>
            <person name="Reinhardt R."/>
            <person name="Rabus R."/>
        </authorList>
    </citation>
    <scope>NUCLEOTIDE SEQUENCE</scope>
    <source>
        <strain evidence="1">4be13</strain>
    </source>
</reference>
<protein>
    <recommendedName>
        <fullName evidence="3">GST C-terminal domain-containing protein</fullName>
    </recommendedName>
</protein>
<dbReference type="AlphaFoldDB" id="A0A975BJ38"/>
<keyword evidence="2" id="KW-1185">Reference proteome</keyword>
<evidence type="ECO:0008006" key="3">
    <source>
        <dbReference type="Google" id="ProtNLM"/>
    </source>
</evidence>
<dbReference type="Proteomes" id="UP000663722">
    <property type="component" value="Chromosome"/>
</dbReference>
<gene>
    <name evidence="1" type="ORF">dnm_020670</name>
</gene>
<sequence>MKSETCTSMTDRLKAELRTEKASIFFSGNRLSDVDLICGLCLRRI</sequence>
<evidence type="ECO:0000313" key="1">
    <source>
        <dbReference type="EMBL" id="QTA86049.1"/>
    </source>
</evidence>
<dbReference type="KEGG" id="dmm:dnm_020670"/>
<accession>A0A975BJ38</accession>
<organism evidence="1 2">
    <name type="scientific">Desulfonema magnum</name>
    <dbReference type="NCBI Taxonomy" id="45655"/>
    <lineage>
        <taxon>Bacteria</taxon>
        <taxon>Pseudomonadati</taxon>
        <taxon>Thermodesulfobacteriota</taxon>
        <taxon>Desulfobacteria</taxon>
        <taxon>Desulfobacterales</taxon>
        <taxon>Desulfococcaceae</taxon>
        <taxon>Desulfonema</taxon>
    </lineage>
</organism>
<name>A0A975BJ38_9BACT</name>